<dbReference type="GO" id="GO:0006357">
    <property type="term" value="P:regulation of transcription by RNA polymerase II"/>
    <property type="evidence" value="ECO:0007669"/>
    <property type="project" value="InterPro"/>
</dbReference>
<dbReference type="EMBL" id="GEDC01004162">
    <property type="protein sequence ID" value="JAS33136.1"/>
    <property type="molecule type" value="Transcribed_RNA"/>
</dbReference>
<evidence type="ECO:0000256" key="2">
    <source>
        <dbReference type="ARBA" id="ARBA00023127"/>
    </source>
</evidence>
<dbReference type="InterPro" id="IPR006671">
    <property type="entry name" value="Cyclin_N"/>
</dbReference>
<evidence type="ECO:0000256" key="1">
    <source>
        <dbReference type="ARBA" id="ARBA00008638"/>
    </source>
</evidence>
<evidence type="ECO:0000259" key="4">
    <source>
        <dbReference type="SMART" id="SM00385"/>
    </source>
</evidence>
<comment type="similarity">
    <text evidence="1">Belongs to the cyclin family. Cyclin C subfamily.</text>
</comment>
<reference evidence="5" key="1">
    <citation type="submission" date="2015-12" db="EMBL/GenBank/DDBJ databases">
        <title>De novo transcriptome assembly of four potential Pierce s Disease insect vectors from Arizona vineyards.</title>
        <authorList>
            <person name="Tassone E.E."/>
        </authorList>
    </citation>
    <scope>NUCLEOTIDE SEQUENCE</scope>
</reference>
<dbReference type="Pfam" id="PF00134">
    <property type="entry name" value="Cyclin_N"/>
    <property type="match status" value="1"/>
</dbReference>
<protein>
    <recommendedName>
        <fullName evidence="4">Cyclin-like domain-containing protein</fullName>
    </recommendedName>
</protein>
<dbReference type="PANTHER" id="PTHR10026">
    <property type="entry name" value="CYCLIN"/>
    <property type="match status" value="1"/>
</dbReference>
<dbReference type="AlphaFoldDB" id="A0A1B6E5C5"/>
<dbReference type="CDD" id="cd20525">
    <property type="entry name" value="CYCLIN_CCNH_rpt2"/>
    <property type="match status" value="1"/>
</dbReference>
<evidence type="ECO:0000256" key="3">
    <source>
        <dbReference type="RuleBase" id="RU000383"/>
    </source>
</evidence>
<evidence type="ECO:0000313" key="5">
    <source>
        <dbReference type="EMBL" id="JAS33136.1"/>
    </source>
</evidence>
<dbReference type="Gene3D" id="1.10.472.10">
    <property type="entry name" value="Cyclin-like"/>
    <property type="match status" value="2"/>
</dbReference>
<keyword evidence="2 3" id="KW-0195">Cyclin</keyword>
<name>A0A1B6E5C5_9HEMI</name>
<dbReference type="InterPro" id="IPR043198">
    <property type="entry name" value="Cyclin/Ssn8"/>
</dbReference>
<dbReference type="InterPro" id="IPR013763">
    <property type="entry name" value="Cyclin-like_dom"/>
</dbReference>
<accession>A0A1B6E5C5</accession>
<dbReference type="InterPro" id="IPR031658">
    <property type="entry name" value="Cyclin_C_2"/>
</dbReference>
<gene>
    <name evidence="5" type="ORF">g.11409</name>
</gene>
<organism evidence="5">
    <name type="scientific">Clastoptera arizonana</name>
    <name type="common">Arizona spittle bug</name>
    <dbReference type="NCBI Taxonomy" id="38151"/>
    <lineage>
        <taxon>Eukaryota</taxon>
        <taxon>Metazoa</taxon>
        <taxon>Ecdysozoa</taxon>
        <taxon>Arthropoda</taxon>
        <taxon>Hexapoda</taxon>
        <taxon>Insecta</taxon>
        <taxon>Pterygota</taxon>
        <taxon>Neoptera</taxon>
        <taxon>Paraneoptera</taxon>
        <taxon>Hemiptera</taxon>
        <taxon>Auchenorrhyncha</taxon>
        <taxon>Cercopoidea</taxon>
        <taxon>Clastopteridae</taxon>
        <taxon>Clastoptera</taxon>
    </lineage>
</organism>
<dbReference type="Pfam" id="PF16899">
    <property type="entry name" value="Cyclin_C_2"/>
    <property type="match status" value="1"/>
</dbReference>
<dbReference type="CDD" id="cd20524">
    <property type="entry name" value="CYCLIN_CCNH_rpt1"/>
    <property type="match status" value="1"/>
</dbReference>
<feature type="domain" description="Cyclin-like" evidence="4">
    <location>
        <begin position="60"/>
        <end position="147"/>
    </location>
</feature>
<dbReference type="SUPFAM" id="SSF47954">
    <property type="entry name" value="Cyclin-like"/>
    <property type="match status" value="2"/>
</dbReference>
<feature type="domain" description="Cyclin-like" evidence="4">
    <location>
        <begin position="160"/>
        <end position="250"/>
    </location>
</feature>
<dbReference type="InterPro" id="IPR036915">
    <property type="entry name" value="Cyclin-like_sf"/>
</dbReference>
<proteinExistence type="inferred from homology"/>
<sequence>MYNSSTHFKNWTLSCEEDLLWKKLNVNIKYIKKLKETKGINDEFLLSAIEEQTIVQHYKIKLYDFCKRMVPKLPQNVINTAFHYYERFFLTVSVMEHHPKEILVTCVYLAAKIEEFFLPLFKFVANLKGNQENAREVILSKEIVILEYLNFNLVVYHPFKPLDGFFIHLKTLDVIKDPERFCLKAKNFMDKLLLTKAYILYAPAQIALGSLALAVSESQETIEPYLNILLSKYSKEEKENLTKKIMEIAQIKLDPQPPPKEVIEILELRLNNCKNQLH</sequence>
<dbReference type="GO" id="GO:0016538">
    <property type="term" value="F:cyclin-dependent protein serine/threonine kinase regulator activity"/>
    <property type="evidence" value="ECO:0007669"/>
    <property type="project" value="InterPro"/>
</dbReference>
<dbReference type="SMART" id="SM00385">
    <property type="entry name" value="CYCLIN"/>
    <property type="match status" value="2"/>
</dbReference>